<dbReference type="SUPFAM" id="SSF46565">
    <property type="entry name" value="Chaperone J-domain"/>
    <property type="match status" value="1"/>
</dbReference>
<dbReference type="EMBL" id="CAMXCT010000215">
    <property type="protein sequence ID" value="CAI3975630.1"/>
    <property type="molecule type" value="Genomic_DNA"/>
</dbReference>
<dbReference type="InterPro" id="IPR001623">
    <property type="entry name" value="DnaJ_domain"/>
</dbReference>
<evidence type="ECO:0000259" key="2">
    <source>
        <dbReference type="PROSITE" id="PS50076"/>
    </source>
</evidence>
<evidence type="ECO:0000256" key="1">
    <source>
        <dbReference type="SAM" id="Phobius"/>
    </source>
</evidence>
<accession>A0A9P1BML7</accession>
<sequence length="357" mass="37930">MTTDEVKNEIDAKVKELFETSDPETYGEFTFFLVMHEEHYSGLAKVKDVPAALRAYVKKALRVTDMPMEEGEVLTPDEAEMMLNECRDRWGTEIQRLEDAGIVSSAMLQGMKSAQTSLVPAATAAGSAAIRLSAAAINVAARHTFVAVVYRVGSVATAASGDIFGSIFLSIVADGAEIASLASRQLAQRMQNVSTVCTWASRAGTVLTVGMLGYELYSNIRMYWKGEIDGYKCAENLASSFGAAAAGFAGGAGAVALCAGAGPWGLIFAGLAGGVLASGLTTMGVKSLFQSLFGTDRDRALEKAYATLELKQGASPHEVRHAYLTLAKKAHPDKGGNREDFIKINSAYELIRASVLS</sequence>
<protein>
    <submittedName>
        <fullName evidence="5">Chaperone protein DnaJ</fullName>
    </submittedName>
</protein>
<dbReference type="CDD" id="cd06257">
    <property type="entry name" value="DnaJ"/>
    <property type="match status" value="1"/>
</dbReference>
<dbReference type="EMBL" id="CAMXCT030000215">
    <property type="protein sequence ID" value="CAL4762942.1"/>
    <property type="molecule type" value="Genomic_DNA"/>
</dbReference>
<dbReference type="InterPro" id="IPR036869">
    <property type="entry name" value="J_dom_sf"/>
</dbReference>
<evidence type="ECO:0000313" key="3">
    <source>
        <dbReference type="EMBL" id="CAI3975630.1"/>
    </source>
</evidence>
<dbReference type="EMBL" id="CAMXCT020000215">
    <property type="protein sequence ID" value="CAL1129005.1"/>
    <property type="molecule type" value="Genomic_DNA"/>
</dbReference>
<keyword evidence="1" id="KW-0812">Transmembrane</keyword>
<dbReference type="Pfam" id="PF00226">
    <property type="entry name" value="DnaJ"/>
    <property type="match status" value="1"/>
</dbReference>
<dbReference type="Proteomes" id="UP001152797">
    <property type="component" value="Unassembled WGS sequence"/>
</dbReference>
<dbReference type="Gene3D" id="1.10.287.110">
    <property type="entry name" value="DnaJ domain"/>
    <property type="match status" value="1"/>
</dbReference>
<evidence type="ECO:0000313" key="4">
    <source>
        <dbReference type="EMBL" id="CAL1129005.1"/>
    </source>
</evidence>
<feature type="domain" description="J" evidence="2">
    <location>
        <begin position="303"/>
        <end position="356"/>
    </location>
</feature>
<reference evidence="3" key="1">
    <citation type="submission" date="2022-10" db="EMBL/GenBank/DDBJ databases">
        <authorList>
            <person name="Chen Y."/>
            <person name="Dougan E. K."/>
            <person name="Chan C."/>
            <person name="Rhodes N."/>
            <person name="Thang M."/>
        </authorList>
    </citation>
    <scope>NUCLEOTIDE SEQUENCE</scope>
</reference>
<gene>
    <name evidence="3" type="ORF">C1SCF055_LOCUS3928</name>
</gene>
<dbReference type="OrthoDB" id="10250354at2759"/>
<dbReference type="PROSITE" id="PS50076">
    <property type="entry name" value="DNAJ_2"/>
    <property type="match status" value="1"/>
</dbReference>
<name>A0A9P1BML7_9DINO</name>
<dbReference type="AlphaFoldDB" id="A0A9P1BML7"/>
<reference evidence="4" key="2">
    <citation type="submission" date="2024-04" db="EMBL/GenBank/DDBJ databases">
        <authorList>
            <person name="Chen Y."/>
            <person name="Shah S."/>
            <person name="Dougan E. K."/>
            <person name="Thang M."/>
            <person name="Chan C."/>
        </authorList>
    </citation>
    <scope>NUCLEOTIDE SEQUENCE [LARGE SCALE GENOMIC DNA]</scope>
</reference>
<keyword evidence="1" id="KW-0472">Membrane</keyword>
<evidence type="ECO:0000313" key="6">
    <source>
        <dbReference type="Proteomes" id="UP001152797"/>
    </source>
</evidence>
<comment type="caution">
    <text evidence="3">The sequence shown here is derived from an EMBL/GenBank/DDBJ whole genome shotgun (WGS) entry which is preliminary data.</text>
</comment>
<dbReference type="SMART" id="SM00271">
    <property type="entry name" value="DnaJ"/>
    <property type="match status" value="1"/>
</dbReference>
<organism evidence="3">
    <name type="scientific">Cladocopium goreaui</name>
    <dbReference type="NCBI Taxonomy" id="2562237"/>
    <lineage>
        <taxon>Eukaryota</taxon>
        <taxon>Sar</taxon>
        <taxon>Alveolata</taxon>
        <taxon>Dinophyceae</taxon>
        <taxon>Suessiales</taxon>
        <taxon>Symbiodiniaceae</taxon>
        <taxon>Cladocopium</taxon>
    </lineage>
</organism>
<keyword evidence="6" id="KW-1185">Reference proteome</keyword>
<evidence type="ECO:0000313" key="5">
    <source>
        <dbReference type="EMBL" id="CAL4762942.1"/>
    </source>
</evidence>
<feature type="transmembrane region" description="Helical" evidence="1">
    <location>
        <begin position="237"/>
        <end position="262"/>
    </location>
</feature>
<proteinExistence type="predicted"/>
<feature type="transmembrane region" description="Helical" evidence="1">
    <location>
        <begin position="268"/>
        <end position="289"/>
    </location>
</feature>
<keyword evidence="1" id="KW-1133">Transmembrane helix</keyword>